<dbReference type="Gene3D" id="1.10.10.10">
    <property type="entry name" value="Winged helix-like DNA-binding domain superfamily/Winged helix DNA-binding domain"/>
    <property type="match status" value="1"/>
</dbReference>
<keyword evidence="5" id="KW-0433">Leucine-rich repeat</keyword>
<feature type="domain" description="Disease resistance protein winged helix" evidence="12">
    <location>
        <begin position="152"/>
        <end position="223"/>
    </location>
</feature>
<proteinExistence type="inferred from homology"/>
<name>A0AAE1XID7_9LAMI</name>
<keyword evidence="8" id="KW-0547">Nucleotide-binding</keyword>
<dbReference type="EMBL" id="JACGWO010000013">
    <property type="protein sequence ID" value="KAK4412465.1"/>
    <property type="molecule type" value="Genomic_DNA"/>
</dbReference>
<evidence type="ECO:0000256" key="2">
    <source>
        <dbReference type="ARBA" id="ARBA00004496"/>
    </source>
</evidence>
<evidence type="ECO:0000313" key="14">
    <source>
        <dbReference type="Proteomes" id="UP001293254"/>
    </source>
</evidence>
<keyword evidence="6" id="KW-0381">Hypersensitive response</keyword>
<dbReference type="Pfam" id="PF00931">
    <property type="entry name" value="NB-ARC"/>
    <property type="match status" value="1"/>
</dbReference>
<dbReference type="Gene3D" id="1.10.8.430">
    <property type="entry name" value="Helical domain of apoptotic protease-activating factors"/>
    <property type="match status" value="1"/>
</dbReference>
<dbReference type="InterPro" id="IPR042197">
    <property type="entry name" value="Apaf_helical"/>
</dbReference>
<protein>
    <submittedName>
        <fullName evidence="13">Late blight resistance proteinR1C-3</fullName>
    </submittedName>
</protein>
<gene>
    <name evidence="13" type="ORF">Salat_2893600</name>
</gene>
<dbReference type="GO" id="GO:0043531">
    <property type="term" value="F:ADP binding"/>
    <property type="evidence" value="ECO:0007669"/>
    <property type="project" value="InterPro"/>
</dbReference>
<organism evidence="13 14">
    <name type="scientific">Sesamum alatum</name>
    <dbReference type="NCBI Taxonomy" id="300844"/>
    <lineage>
        <taxon>Eukaryota</taxon>
        <taxon>Viridiplantae</taxon>
        <taxon>Streptophyta</taxon>
        <taxon>Embryophyta</taxon>
        <taxon>Tracheophyta</taxon>
        <taxon>Spermatophyta</taxon>
        <taxon>Magnoliopsida</taxon>
        <taxon>eudicotyledons</taxon>
        <taxon>Gunneridae</taxon>
        <taxon>Pentapetalae</taxon>
        <taxon>asterids</taxon>
        <taxon>lamiids</taxon>
        <taxon>Lamiales</taxon>
        <taxon>Pedaliaceae</taxon>
        <taxon>Sesamum</taxon>
    </lineage>
</organism>
<evidence type="ECO:0000256" key="9">
    <source>
        <dbReference type="ARBA" id="ARBA00022821"/>
    </source>
</evidence>
<evidence type="ECO:0000256" key="7">
    <source>
        <dbReference type="ARBA" id="ARBA00022737"/>
    </source>
</evidence>
<dbReference type="InterPro" id="IPR027417">
    <property type="entry name" value="P-loop_NTPase"/>
</dbReference>
<dbReference type="Pfam" id="PF23559">
    <property type="entry name" value="WHD_DRP"/>
    <property type="match status" value="1"/>
</dbReference>
<evidence type="ECO:0000256" key="1">
    <source>
        <dbReference type="ARBA" id="ARBA00002074"/>
    </source>
</evidence>
<reference evidence="13" key="2">
    <citation type="journal article" date="2024" name="Plant">
        <title>Genomic evolution and insights into agronomic trait innovations of Sesamum species.</title>
        <authorList>
            <person name="Miao H."/>
            <person name="Wang L."/>
            <person name="Qu L."/>
            <person name="Liu H."/>
            <person name="Sun Y."/>
            <person name="Le M."/>
            <person name="Wang Q."/>
            <person name="Wei S."/>
            <person name="Zheng Y."/>
            <person name="Lin W."/>
            <person name="Duan Y."/>
            <person name="Cao H."/>
            <person name="Xiong S."/>
            <person name="Wang X."/>
            <person name="Wei L."/>
            <person name="Li C."/>
            <person name="Ma Q."/>
            <person name="Ju M."/>
            <person name="Zhao R."/>
            <person name="Li G."/>
            <person name="Mu C."/>
            <person name="Tian Q."/>
            <person name="Mei H."/>
            <person name="Zhang T."/>
            <person name="Gao T."/>
            <person name="Zhang H."/>
        </authorList>
    </citation>
    <scope>NUCLEOTIDE SEQUENCE</scope>
    <source>
        <strain evidence="13">3651</strain>
    </source>
</reference>
<dbReference type="Gene3D" id="3.40.50.300">
    <property type="entry name" value="P-loop containing nucleotide triphosphate hydrolases"/>
    <property type="match status" value="1"/>
</dbReference>
<dbReference type="PANTHER" id="PTHR23155">
    <property type="entry name" value="DISEASE RESISTANCE PROTEIN RP"/>
    <property type="match status" value="1"/>
</dbReference>
<keyword evidence="9" id="KW-0611">Plant defense</keyword>
<evidence type="ECO:0000259" key="12">
    <source>
        <dbReference type="Pfam" id="PF23559"/>
    </source>
</evidence>
<dbReference type="SUPFAM" id="SSF52047">
    <property type="entry name" value="RNI-like"/>
    <property type="match status" value="1"/>
</dbReference>
<dbReference type="FunFam" id="1.10.10.10:FF:000322">
    <property type="entry name" value="Probable disease resistance protein At1g63360"/>
    <property type="match status" value="1"/>
</dbReference>
<keyword evidence="10" id="KW-0067">ATP-binding</keyword>
<comment type="similarity">
    <text evidence="3">Belongs to the disease resistance NB-LRR family.</text>
</comment>
<comment type="caution">
    <text evidence="13">The sequence shown here is derived from an EMBL/GenBank/DDBJ whole genome shotgun (WGS) entry which is preliminary data.</text>
</comment>
<reference evidence="13" key="1">
    <citation type="submission" date="2020-06" db="EMBL/GenBank/DDBJ databases">
        <authorList>
            <person name="Li T."/>
            <person name="Hu X."/>
            <person name="Zhang T."/>
            <person name="Song X."/>
            <person name="Zhang H."/>
            <person name="Dai N."/>
            <person name="Sheng W."/>
            <person name="Hou X."/>
            <person name="Wei L."/>
        </authorList>
    </citation>
    <scope>NUCLEOTIDE SEQUENCE</scope>
    <source>
        <strain evidence="13">3651</strain>
        <tissue evidence="13">Leaf</tissue>
    </source>
</reference>
<evidence type="ECO:0000256" key="5">
    <source>
        <dbReference type="ARBA" id="ARBA00022614"/>
    </source>
</evidence>
<evidence type="ECO:0000256" key="8">
    <source>
        <dbReference type="ARBA" id="ARBA00022741"/>
    </source>
</evidence>
<evidence type="ECO:0000259" key="11">
    <source>
        <dbReference type="Pfam" id="PF00931"/>
    </source>
</evidence>
<dbReference type="InterPro" id="IPR058922">
    <property type="entry name" value="WHD_DRP"/>
</dbReference>
<dbReference type="GO" id="GO:0005524">
    <property type="term" value="F:ATP binding"/>
    <property type="evidence" value="ECO:0007669"/>
    <property type="project" value="UniProtKB-KW"/>
</dbReference>
<evidence type="ECO:0000313" key="13">
    <source>
        <dbReference type="EMBL" id="KAK4412465.1"/>
    </source>
</evidence>
<dbReference type="PANTHER" id="PTHR23155:SF1152">
    <property type="entry name" value="AAA+ ATPASE DOMAIN-CONTAINING PROTEIN"/>
    <property type="match status" value="1"/>
</dbReference>
<keyword evidence="7" id="KW-0677">Repeat</keyword>
<sequence>MDDVWDIDVWNELNRFFPNNRNESRILVTTRISNVAVSLGSQESYSLDFLNEEKSWNLFCHETFAQESCPYPELEEIGKSIAKSCKGLPLTTVVIGGLLANSNMTREYWESVAENVNAFRNSKDYKQCLQILSLSYNSLPIHLKPCFLYMRVFREDSKVNFSNLTKLWIAEGFLKSIRGKSLEEAAETYLRELIDRSLILSHKFGDDGNIITCGIHDVLRDLCLREYEKEHFIYAPKVQRVIVFSGLEKQKCFICGLETALDMIDLDEVNYASQLTSVASVWACNTCKNMYPSLNKTRLVRVKLVSKIWRSSESREKEILHPTSLRYLEVDRGGLRKNTKFEENYVFLFWKKREAWIGLTIVSTILPVYKNLESLLVEAKDLTLEKITFPTSLKELSLYSCNILWEKMITIGSLLPNLQKLELDRNTFEGHEWNQVEGEFPRLKVLKISHSDLKWWRAENIHFPKLESLILCYMKYLEEIPSIIGDIPTLHSIYVQRCNDSLIDSAKQIVEEQHDNGNENLQLYINKERYQVGSS</sequence>
<evidence type="ECO:0000256" key="6">
    <source>
        <dbReference type="ARBA" id="ARBA00022667"/>
    </source>
</evidence>
<dbReference type="FunFam" id="1.10.8.430:FF:000003">
    <property type="entry name" value="Probable disease resistance protein At5g66910"/>
    <property type="match status" value="1"/>
</dbReference>
<dbReference type="AlphaFoldDB" id="A0AAE1XID7"/>
<evidence type="ECO:0000256" key="10">
    <source>
        <dbReference type="ARBA" id="ARBA00022840"/>
    </source>
</evidence>
<comment type="function">
    <text evidence="1">Confers resistance to late blight (Phytophthora infestans) races carrying the avirulence gene Avr1. Resistance proteins guard the plant against pathogens that contain an appropriate avirulence protein via an indirect interaction with this avirulence protein. That triggers a defense system including the hypersensitive response, which restricts the pathogen growth.</text>
</comment>
<accession>A0AAE1XID7</accession>
<comment type="subcellular location">
    <subcellularLocation>
        <location evidence="2">Cytoplasm</location>
    </subcellularLocation>
</comment>
<dbReference type="SUPFAM" id="SSF52540">
    <property type="entry name" value="P-loop containing nucleoside triphosphate hydrolases"/>
    <property type="match status" value="1"/>
</dbReference>
<keyword evidence="4" id="KW-0963">Cytoplasm</keyword>
<evidence type="ECO:0000256" key="3">
    <source>
        <dbReference type="ARBA" id="ARBA00008894"/>
    </source>
</evidence>
<dbReference type="GO" id="GO:0005737">
    <property type="term" value="C:cytoplasm"/>
    <property type="evidence" value="ECO:0007669"/>
    <property type="project" value="UniProtKB-SubCell"/>
</dbReference>
<dbReference type="InterPro" id="IPR036388">
    <property type="entry name" value="WH-like_DNA-bd_sf"/>
</dbReference>
<dbReference type="InterPro" id="IPR044974">
    <property type="entry name" value="Disease_R_plants"/>
</dbReference>
<dbReference type="Gene3D" id="3.80.10.10">
    <property type="entry name" value="Ribonuclease Inhibitor"/>
    <property type="match status" value="1"/>
</dbReference>
<dbReference type="InterPro" id="IPR032675">
    <property type="entry name" value="LRR_dom_sf"/>
</dbReference>
<dbReference type="InterPro" id="IPR002182">
    <property type="entry name" value="NB-ARC"/>
</dbReference>
<keyword evidence="14" id="KW-1185">Reference proteome</keyword>
<feature type="domain" description="NB-ARC" evidence="11">
    <location>
        <begin position="1"/>
        <end position="68"/>
    </location>
</feature>
<evidence type="ECO:0000256" key="4">
    <source>
        <dbReference type="ARBA" id="ARBA00022490"/>
    </source>
</evidence>
<dbReference type="Proteomes" id="UP001293254">
    <property type="component" value="Unassembled WGS sequence"/>
</dbReference>
<dbReference type="GO" id="GO:0009626">
    <property type="term" value="P:plant-type hypersensitive response"/>
    <property type="evidence" value="ECO:0007669"/>
    <property type="project" value="UniProtKB-KW"/>
</dbReference>